<evidence type="ECO:0008006" key="4">
    <source>
        <dbReference type="Google" id="ProtNLM"/>
    </source>
</evidence>
<dbReference type="EMBL" id="BAABLV010000041">
    <property type="protein sequence ID" value="GAA4907231.1"/>
    <property type="molecule type" value="Genomic_DNA"/>
</dbReference>
<comment type="caution">
    <text evidence="2">The sequence shown here is derived from an EMBL/GenBank/DDBJ whole genome shotgun (WGS) entry which is preliminary data.</text>
</comment>
<proteinExistence type="predicted"/>
<dbReference type="Proteomes" id="UP001501521">
    <property type="component" value="Unassembled WGS sequence"/>
</dbReference>
<keyword evidence="3" id="KW-1185">Reference proteome</keyword>
<evidence type="ECO:0000313" key="3">
    <source>
        <dbReference type="Proteomes" id="UP001501521"/>
    </source>
</evidence>
<evidence type="ECO:0000313" key="2">
    <source>
        <dbReference type="EMBL" id="GAA4907231.1"/>
    </source>
</evidence>
<name>A0ABP9FMS1_9ACTN</name>
<reference evidence="3" key="1">
    <citation type="journal article" date="2019" name="Int. J. Syst. Evol. Microbiol.">
        <title>The Global Catalogue of Microorganisms (GCM) 10K type strain sequencing project: providing services to taxonomists for standard genome sequencing and annotation.</title>
        <authorList>
            <consortium name="The Broad Institute Genomics Platform"/>
            <consortium name="The Broad Institute Genome Sequencing Center for Infectious Disease"/>
            <person name="Wu L."/>
            <person name="Ma J."/>
        </authorList>
    </citation>
    <scope>NUCLEOTIDE SEQUENCE [LARGE SCALE GENOMIC DNA]</scope>
    <source>
        <strain evidence="3">JCM 19125</strain>
    </source>
</reference>
<feature type="compositionally biased region" description="Low complexity" evidence="1">
    <location>
        <begin position="58"/>
        <end position="72"/>
    </location>
</feature>
<feature type="region of interest" description="Disordered" evidence="1">
    <location>
        <begin position="48"/>
        <end position="72"/>
    </location>
</feature>
<protein>
    <recommendedName>
        <fullName evidence="4">MurNAc-LAA domain-containing protein</fullName>
    </recommendedName>
</protein>
<organism evidence="2 3">
    <name type="scientific">Tessaracoccus lubricantis</name>
    <dbReference type="NCBI Taxonomy" id="545543"/>
    <lineage>
        <taxon>Bacteria</taxon>
        <taxon>Bacillati</taxon>
        <taxon>Actinomycetota</taxon>
        <taxon>Actinomycetes</taxon>
        <taxon>Propionibacteriales</taxon>
        <taxon>Propionibacteriaceae</taxon>
        <taxon>Tessaracoccus</taxon>
    </lineage>
</organism>
<accession>A0ABP9FMS1</accession>
<evidence type="ECO:0000256" key="1">
    <source>
        <dbReference type="SAM" id="MobiDB-lite"/>
    </source>
</evidence>
<sequence length="72" mass="7428">MRAIEANVMRHTLVMDVGHGSGTRPAESGTRVDPLLRAGAVALVVARAGGTHPEKPPSTSLSLSLESLSDVP</sequence>
<gene>
    <name evidence="2" type="ORF">GCM10025789_28420</name>
</gene>